<feature type="domain" description="NADH:quinone oxidoreductase/Mrp antiporter transmembrane" evidence="7">
    <location>
        <begin position="130"/>
        <end position="440"/>
    </location>
</feature>
<reference evidence="9" key="2">
    <citation type="submission" date="2020-09" db="EMBL/GenBank/DDBJ databases">
        <authorList>
            <person name="Sun Q."/>
            <person name="Zhou Y."/>
        </authorList>
    </citation>
    <scope>NUCLEOTIDE SEQUENCE</scope>
    <source>
        <strain evidence="9">CGMCC 1.12921</strain>
    </source>
</reference>
<dbReference type="Proteomes" id="UP000613582">
    <property type="component" value="Unassembled WGS sequence"/>
</dbReference>
<dbReference type="GO" id="GO:0042773">
    <property type="term" value="P:ATP synthesis coupled electron transport"/>
    <property type="evidence" value="ECO:0007669"/>
    <property type="project" value="InterPro"/>
</dbReference>
<dbReference type="GO" id="GO:0008137">
    <property type="term" value="F:NADH dehydrogenase (ubiquinone) activity"/>
    <property type="evidence" value="ECO:0007669"/>
    <property type="project" value="InterPro"/>
</dbReference>
<feature type="transmembrane region" description="Helical" evidence="6">
    <location>
        <begin position="446"/>
        <end position="472"/>
    </location>
</feature>
<dbReference type="NCBIfam" id="NF005141">
    <property type="entry name" value="PRK06590.1"/>
    <property type="match status" value="1"/>
</dbReference>
<keyword evidence="4 6" id="KW-0472">Membrane</keyword>
<feature type="transmembrane region" description="Helical" evidence="6">
    <location>
        <begin position="394"/>
        <end position="413"/>
    </location>
</feature>
<feature type="transmembrane region" description="Helical" evidence="6">
    <location>
        <begin position="113"/>
        <end position="130"/>
    </location>
</feature>
<dbReference type="RefSeq" id="WP_188159135.1">
    <property type="nucleotide sequence ID" value="NZ_BMGH01000001.1"/>
</dbReference>
<dbReference type="PANTHER" id="PTHR42829:SF2">
    <property type="entry name" value="NADH-UBIQUINONE OXIDOREDUCTASE CHAIN 5"/>
    <property type="match status" value="1"/>
</dbReference>
<feature type="transmembrane region" description="Helical" evidence="6">
    <location>
        <begin position="700"/>
        <end position="721"/>
    </location>
</feature>
<reference evidence="9" key="1">
    <citation type="journal article" date="2014" name="Int. J. Syst. Evol. Microbiol.">
        <title>Complete genome sequence of Corynebacterium casei LMG S-19264T (=DSM 44701T), isolated from a smear-ripened cheese.</title>
        <authorList>
            <consortium name="US DOE Joint Genome Institute (JGI-PGF)"/>
            <person name="Walter F."/>
            <person name="Albersmeier A."/>
            <person name="Kalinowski J."/>
            <person name="Ruckert C."/>
        </authorList>
    </citation>
    <scope>NUCLEOTIDE SEQUENCE</scope>
    <source>
        <strain evidence="9">CGMCC 1.12921</strain>
    </source>
</reference>
<evidence type="ECO:0000256" key="4">
    <source>
        <dbReference type="ARBA" id="ARBA00023136"/>
    </source>
</evidence>
<dbReference type="GO" id="GO:0016020">
    <property type="term" value="C:membrane"/>
    <property type="evidence" value="ECO:0007669"/>
    <property type="project" value="UniProtKB-SubCell"/>
</dbReference>
<evidence type="ECO:0000256" key="1">
    <source>
        <dbReference type="ARBA" id="ARBA00004127"/>
    </source>
</evidence>
<feature type="transmembrane region" description="Helical" evidence="6">
    <location>
        <begin position="30"/>
        <end position="52"/>
    </location>
</feature>
<feature type="domain" description="NADH-Ubiquinone oxidoreductase (complex I) chain 5 N-terminal" evidence="8">
    <location>
        <begin position="64"/>
        <end position="114"/>
    </location>
</feature>
<evidence type="ECO:0000313" key="10">
    <source>
        <dbReference type="Proteomes" id="UP000613582"/>
    </source>
</evidence>
<dbReference type="InterPro" id="IPR001750">
    <property type="entry name" value="ND/Mrp_TM"/>
</dbReference>
<dbReference type="PRINTS" id="PR01435">
    <property type="entry name" value="NPOXDRDTASE5"/>
</dbReference>
<proteinExistence type="predicted"/>
<evidence type="ECO:0000256" key="6">
    <source>
        <dbReference type="SAM" id="Phobius"/>
    </source>
</evidence>
<dbReference type="EMBL" id="BMGH01000001">
    <property type="protein sequence ID" value="GGD06046.1"/>
    <property type="molecule type" value="Genomic_DNA"/>
</dbReference>
<comment type="subcellular location">
    <subcellularLocation>
        <location evidence="1">Endomembrane system</location>
        <topology evidence="1">Multi-pass membrane protein</topology>
    </subcellularLocation>
    <subcellularLocation>
        <location evidence="5">Membrane</location>
        <topology evidence="5">Multi-pass membrane protein</topology>
    </subcellularLocation>
</comment>
<keyword evidence="2 5" id="KW-0812">Transmembrane</keyword>
<accession>A0A8J2V1F0</accession>
<dbReference type="Gene3D" id="1.20.5.2700">
    <property type="match status" value="1"/>
</dbReference>
<dbReference type="AlphaFoldDB" id="A0A8J2V1F0"/>
<dbReference type="PANTHER" id="PTHR42829">
    <property type="entry name" value="NADH-UBIQUINONE OXIDOREDUCTASE CHAIN 5"/>
    <property type="match status" value="1"/>
</dbReference>
<dbReference type="NCBIfam" id="TIGR01974">
    <property type="entry name" value="NDH_I_L"/>
    <property type="match status" value="1"/>
</dbReference>
<feature type="transmembrane region" description="Helical" evidence="6">
    <location>
        <begin position="223"/>
        <end position="246"/>
    </location>
</feature>
<gene>
    <name evidence="9" type="primary">nuoL</name>
    <name evidence="9" type="ORF">GCM10011342_13690</name>
</gene>
<evidence type="ECO:0000256" key="5">
    <source>
        <dbReference type="RuleBase" id="RU000320"/>
    </source>
</evidence>
<feature type="transmembrane region" description="Helical" evidence="6">
    <location>
        <begin position="136"/>
        <end position="155"/>
    </location>
</feature>
<dbReference type="Pfam" id="PF00662">
    <property type="entry name" value="Proton_antipo_N"/>
    <property type="match status" value="1"/>
</dbReference>
<evidence type="ECO:0000259" key="7">
    <source>
        <dbReference type="Pfam" id="PF00361"/>
    </source>
</evidence>
<evidence type="ECO:0000313" key="9">
    <source>
        <dbReference type="EMBL" id="GGD06046.1"/>
    </source>
</evidence>
<protein>
    <submittedName>
        <fullName evidence="9">NADH-quinone oxidoreductase subunit L</fullName>
    </submittedName>
</protein>
<keyword evidence="3 6" id="KW-1133">Transmembrane helix</keyword>
<dbReference type="Pfam" id="PF00361">
    <property type="entry name" value="Proton_antipo_M"/>
    <property type="match status" value="1"/>
</dbReference>
<dbReference type="PRINTS" id="PR01434">
    <property type="entry name" value="NADHDHGNASE5"/>
</dbReference>
<feature type="transmembrane region" description="Helical" evidence="6">
    <location>
        <begin position="325"/>
        <end position="347"/>
    </location>
</feature>
<feature type="transmembrane region" description="Helical" evidence="6">
    <location>
        <begin position="594"/>
        <end position="615"/>
    </location>
</feature>
<keyword evidence="10" id="KW-1185">Reference proteome</keyword>
<name>A0A8J2V1F0_9PROT</name>
<feature type="transmembrane region" description="Helical" evidence="6">
    <location>
        <begin position="297"/>
        <end position="318"/>
    </location>
</feature>
<dbReference type="GO" id="GO:0003954">
    <property type="term" value="F:NADH dehydrogenase activity"/>
    <property type="evidence" value="ECO:0007669"/>
    <property type="project" value="TreeGrafter"/>
</dbReference>
<feature type="transmembrane region" description="Helical" evidence="6">
    <location>
        <begin position="176"/>
        <end position="194"/>
    </location>
</feature>
<feature type="transmembrane region" description="Helical" evidence="6">
    <location>
        <begin position="267"/>
        <end position="291"/>
    </location>
</feature>
<dbReference type="InterPro" id="IPR018393">
    <property type="entry name" value="NADHpl_OxRdtase_5_subgr"/>
</dbReference>
<organism evidence="9 10">
    <name type="scientific">Aquisalinus flavus</name>
    <dbReference type="NCBI Taxonomy" id="1526572"/>
    <lineage>
        <taxon>Bacteria</taxon>
        <taxon>Pseudomonadati</taxon>
        <taxon>Pseudomonadota</taxon>
        <taxon>Alphaproteobacteria</taxon>
        <taxon>Parvularculales</taxon>
        <taxon>Parvularculaceae</taxon>
        <taxon>Aquisalinus</taxon>
    </lineage>
</organism>
<dbReference type="GO" id="GO:0015990">
    <property type="term" value="P:electron transport coupled proton transport"/>
    <property type="evidence" value="ECO:0007669"/>
    <property type="project" value="TreeGrafter"/>
</dbReference>
<sequence length="724" mass="78236">MEPLVVLLPLFGALLAMPVGRMLSARAAELTTIACMLFACLLSWILFFDVAIGHNARTVQVFTWISSGNFIADWAVKLDTMSAIMLVVITSVSSLVHIYSVGYMHDDASRPRFFAYLSLFTFAMLTLVTADNFIQLFFGWEGVGLASYLLIGFYHHKKSANDAAIKAFVVNRVGDFGFALGIMAIFFVFGSVGFEEVFQAVRTDAVVTPFNAVDGAPISELTVGFLGLELHALTLIGILLFIGAMGKSAQFLLHTWLPDAMEGPTPVSALIHAATMVTAGVFLVCRCSIIYENAPDAATLVTFIGATTAFFAATVGLLQDDIKKVIAYSTCSQLGYMFFAAGVGAYGAAMFHLFTHAFFKALLFLGAGSVIHAVHHEQDMKKMGGVRHILPFTYAMMIVGTIAITGVGFPFLYDIFHIPVGTAGFASKDAIIEAAYAAGTEGRAGAYFAFAMGLIAAVFTSFYSWRLIFLTFHGKSRAPDHVMKHPHFPPNWMLLPLVVLAFGALFAGMFGYKSFVGDNAAEFWGNSIYIAGDAHAGGESHAVEAYAAGVTPPVEGDRAETPAIASAEDPAGAAHDEAEEHTDSYGEAGEGHYFPLWVLYAPLLAMIIGFGSAYTHYMRGNNPLRPGLLREGGILYGFLKNKWYFDEVYRFLFLNPSRRLGRILWKVGDGRIIDGLGPDGLSGLAGIGSRLIVRLQSGYIYHYAFAMLVGIGVILLIVRLGGAQ</sequence>
<dbReference type="InterPro" id="IPR001516">
    <property type="entry name" value="Proton_antipo_N"/>
</dbReference>
<dbReference type="GO" id="GO:0012505">
    <property type="term" value="C:endomembrane system"/>
    <property type="evidence" value="ECO:0007669"/>
    <property type="project" value="UniProtKB-SubCell"/>
</dbReference>
<feature type="transmembrane region" description="Helical" evidence="6">
    <location>
        <begin position="82"/>
        <end position="101"/>
    </location>
</feature>
<comment type="caution">
    <text evidence="9">The sequence shown here is derived from an EMBL/GenBank/DDBJ whole genome shotgun (WGS) entry which is preliminary data.</text>
</comment>
<evidence type="ECO:0000256" key="3">
    <source>
        <dbReference type="ARBA" id="ARBA00022989"/>
    </source>
</evidence>
<dbReference type="InterPro" id="IPR003945">
    <property type="entry name" value="NU5C-like"/>
</dbReference>
<feature type="transmembrane region" description="Helical" evidence="6">
    <location>
        <begin position="492"/>
        <end position="512"/>
    </location>
</feature>
<evidence type="ECO:0000256" key="2">
    <source>
        <dbReference type="ARBA" id="ARBA00022692"/>
    </source>
</evidence>
<evidence type="ECO:0000259" key="8">
    <source>
        <dbReference type="Pfam" id="PF00662"/>
    </source>
</evidence>